<dbReference type="InterPro" id="IPR022385">
    <property type="entry name" value="Rhs_assc_core"/>
</dbReference>
<dbReference type="Proteomes" id="UP000066487">
    <property type="component" value="Chromosome"/>
</dbReference>
<dbReference type="PANTHER" id="PTHR32305:SF15">
    <property type="entry name" value="PROTEIN RHSA-RELATED"/>
    <property type="match status" value="1"/>
</dbReference>
<dbReference type="Gene3D" id="2.180.10.10">
    <property type="entry name" value="RHS repeat-associated core"/>
    <property type="match status" value="1"/>
</dbReference>
<dbReference type="RefSeq" id="WP_054594106.1">
    <property type="nucleotide sequence ID" value="NZ_CP012830.1"/>
</dbReference>
<dbReference type="NCBIfam" id="TIGR03696">
    <property type="entry name" value="Rhs_assc_core"/>
    <property type="match status" value="1"/>
</dbReference>
<accession>A0A0N9VRS2</accession>
<organism evidence="1 2">
    <name type="scientific">Pseudomonas fluorescens</name>
    <dbReference type="NCBI Taxonomy" id="294"/>
    <lineage>
        <taxon>Bacteria</taxon>
        <taxon>Pseudomonadati</taxon>
        <taxon>Pseudomonadota</taxon>
        <taxon>Gammaproteobacteria</taxon>
        <taxon>Pseudomonadales</taxon>
        <taxon>Pseudomonadaceae</taxon>
        <taxon>Pseudomonas</taxon>
    </lineage>
</organism>
<gene>
    <name evidence="1" type="ORF">AO353_05870</name>
</gene>
<dbReference type="PANTHER" id="PTHR32305">
    <property type="match status" value="1"/>
</dbReference>
<reference evidence="2" key="1">
    <citation type="submission" date="2015-09" db="EMBL/GenBank/DDBJ databases">
        <title>Whole genome sequence of Pseudomonas fluorescens FW300-N2E3.</title>
        <authorList>
            <person name="Ray J."/>
            <person name="Melnyk R."/>
            <person name="Deutschbauer A."/>
        </authorList>
    </citation>
    <scope>NUCLEOTIDE SEQUENCE [LARGE SCALE GENOMIC DNA]</scope>
    <source>
        <strain evidence="2">FW300-N2E3</strain>
    </source>
</reference>
<proteinExistence type="predicted"/>
<dbReference type="InterPro" id="IPR050708">
    <property type="entry name" value="T6SS_VgrG/RHS"/>
</dbReference>
<evidence type="ECO:0000313" key="1">
    <source>
        <dbReference type="EMBL" id="ALI00599.1"/>
    </source>
</evidence>
<name>A0A0N9VRS2_PSEFL</name>
<sequence length="933" mass="104625">MNVRLHRKTPTINAIDSRGLPVRHIAYWRGSADDSPQARITRQDHDTAGHLVAQWDPRLFGKMPKANLTTVYSLSGKELLVDSVDAGWRLSLPGDAGQTLRSWDQRGSHWQTSYDNQLRPTEIQEQAAGQDLRVIERFSYGDNSSAAAASNLCGALTRHDDSAGTLLIHEYALCAKPAGQTRRFLIDPRQPHWPTDEKDRNVLLEKGEGHKTIWRYDAQGEMIQQIDAGQHQQRFSFDVAGQLKSVSLKIKDAVIENNIVKDLLYNAFGQVESQTAGNGVTSRALFDPASGRLTSLGASVSGSPLQDLHYTYDAVGNVTQIEDKTQPVQFGSNQRVEAISTYTYDSLYQLTSATGREAEGPNNHPHLPISSRAPIDARQLFNFTELYTYDTGGNLTELRHVRDRNNYTRTLNIAAANNRLQSWNKGDSTPDIAANFDANGNLHALQPGQALEWNTRNQLASVMLIQREDGHDDIERYSYDSSGQRVRKIQTTHAASVTHTREVRYLPGLEIRTRTHERLEVITLQAGRCSVRYLHWTQGRPADIAANQIRYSLDDHLRSSSLELDDQASLISQESYLPYGGTAWTASRSAVEADYKTIRYSGKERDASGLYYYGHRYYAPWLQRWISPDPAGAVDGLNLYCMVGNNPVRFVDHKGLMRDEDLREFEDWGRARSQEIMDTANGDFTYRLMPDDYDKSSDQFLDKRLLRQEFLAHSYGYIKTSEIGLSDFFNIPKPQGSMRGYAGVDMRYSGNATNAGHYLQFGTYRISNTADYVTDVSNRYAAAGNDMFHNLTIDEDVLRDAPTISRLSSNAHELQQPTRDWIATHIDRMAGIMPILAGGPGTHAEVRLVNSIVALYPDRAERILADTTVFTDTLSRGANPQPFPACINCSGIIPEGVNIPTGRNPPDYAGYNARVQQINQVQRTRPGGSRNRR</sequence>
<protein>
    <submittedName>
        <fullName evidence="1">Toxin</fullName>
    </submittedName>
</protein>
<dbReference type="AlphaFoldDB" id="A0A0N9VRS2"/>
<dbReference type="EMBL" id="CP012830">
    <property type="protein sequence ID" value="ALI00599.1"/>
    <property type="molecule type" value="Genomic_DNA"/>
</dbReference>
<dbReference type="OrthoDB" id="7056038at2"/>
<reference evidence="1 2" key="2">
    <citation type="journal article" date="2018" name="Nature">
        <title>Mutant phenotypes for thousands of bacterial genes of unknown function.</title>
        <authorList>
            <person name="Price M.N."/>
            <person name="Wetmore K.M."/>
            <person name="Waters R.J."/>
            <person name="Callaghan M."/>
            <person name="Ray J."/>
            <person name="Liu H."/>
            <person name="Kuehl J.V."/>
            <person name="Melnyk R.A."/>
            <person name="Lamson J.S."/>
            <person name="Suh Y."/>
            <person name="Carlson H.K."/>
            <person name="Esquivel Z."/>
            <person name="Sadeeshkumar H."/>
            <person name="Chakraborty R."/>
            <person name="Zane G.M."/>
            <person name="Rubin B.E."/>
            <person name="Wall J.D."/>
            <person name="Visel A."/>
            <person name="Bristow J."/>
            <person name="Blow M.J."/>
            <person name="Arkin A.P."/>
            <person name="Deutschbauer A.M."/>
        </authorList>
    </citation>
    <scope>NUCLEOTIDE SEQUENCE [LARGE SCALE GENOMIC DNA]</scope>
    <source>
        <strain evidence="1 2">FW300-N2E3</strain>
    </source>
</reference>
<evidence type="ECO:0000313" key="2">
    <source>
        <dbReference type="Proteomes" id="UP000066487"/>
    </source>
</evidence>